<keyword evidence="1" id="KW-0472">Membrane</keyword>
<dbReference type="AlphaFoldDB" id="A0A0W0Z6X3"/>
<name>A0A0W0Z6X3_LEGSP</name>
<reference evidence="2 3" key="1">
    <citation type="submission" date="2015-11" db="EMBL/GenBank/DDBJ databases">
        <title>Genomic analysis of 38 Legionella species identifies large and diverse effector repertoires.</title>
        <authorList>
            <person name="Burstein D."/>
            <person name="Amaro F."/>
            <person name="Zusman T."/>
            <person name="Lifshitz Z."/>
            <person name="Cohen O."/>
            <person name="Gilbert J.A."/>
            <person name="Pupko T."/>
            <person name="Shuman H.A."/>
            <person name="Segal G."/>
        </authorList>
    </citation>
    <scope>NUCLEOTIDE SEQUENCE [LARGE SCALE GENOMIC DNA]</scope>
    <source>
        <strain evidence="2 3">Mt.St.Helens-9</strain>
    </source>
</reference>
<dbReference type="Proteomes" id="UP000054877">
    <property type="component" value="Unassembled WGS sequence"/>
</dbReference>
<evidence type="ECO:0000256" key="1">
    <source>
        <dbReference type="SAM" id="Phobius"/>
    </source>
</evidence>
<organism evidence="2 3">
    <name type="scientific">Legionella spiritensis</name>
    <dbReference type="NCBI Taxonomy" id="452"/>
    <lineage>
        <taxon>Bacteria</taxon>
        <taxon>Pseudomonadati</taxon>
        <taxon>Pseudomonadota</taxon>
        <taxon>Gammaproteobacteria</taxon>
        <taxon>Legionellales</taxon>
        <taxon>Legionellaceae</taxon>
        <taxon>Legionella</taxon>
    </lineage>
</organism>
<accession>A0A0W0Z6X3</accession>
<gene>
    <name evidence="2" type="ORF">Lspi_1309</name>
</gene>
<dbReference type="OrthoDB" id="5616117at2"/>
<keyword evidence="3" id="KW-1185">Reference proteome</keyword>
<dbReference type="EMBL" id="LNYX01000013">
    <property type="protein sequence ID" value="KTD64502.1"/>
    <property type="molecule type" value="Genomic_DNA"/>
</dbReference>
<evidence type="ECO:0000313" key="3">
    <source>
        <dbReference type="Proteomes" id="UP000054877"/>
    </source>
</evidence>
<comment type="caution">
    <text evidence="2">The sequence shown here is derived from an EMBL/GenBank/DDBJ whole genome shotgun (WGS) entry which is preliminary data.</text>
</comment>
<dbReference type="PATRIC" id="fig|452.5.peg.1447"/>
<keyword evidence="1" id="KW-0812">Transmembrane</keyword>
<proteinExistence type="predicted"/>
<dbReference type="RefSeq" id="WP_058483225.1">
    <property type="nucleotide sequence ID" value="NZ_CAAAII010000010.1"/>
</dbReference>
<feature type="transmembrane region" description="Helical" evidence="1">
    <location>
        <begin position="16"/>
        <end position="36"/>
    </location>
</feature>
<sequence length="94" mass="10424">MINEFIQQYGGQIQTLQYLLILINAVLHLLFAGAVARDAGNLYQLGQRPAMVSAATWAFATLIGGVITAAIYWFIHHSTLTRPLASKDYKRETS</sequence>
<evidence type="ECO:0000313" key="2">
    <source>
        <dbReference type="EMBL" id="KTD64502.1"/>
    </source>
</evidence>
<feature type="transmembrane region" description="Helical" evidence="1">
    <location>
        <begin position="56"/>
        <end position="75"/>
    </location>
</feature>
<keyword evidence="1" id="KW-1133">Transmembrane helix</keyword>
<dbReference type="STRING" id="452.Lspi_1309"/>
<protein>
    <submittedName>
        <fullName evidence="2">Uncharacterized protein</fullName>
    </submittedName>
</protein>